<accession>A0ABZ1T0M5</accession>
<evidence type="ECO:0000313" key="3">
    <source>
        <dbReference type="Proteomes" id="UP001432011"/>
    </source>
</evidence>
<evidence type="ECO:0000313" key="2">
    <source>
        <dbReference type="EMBL" id="WUP78461.1"/>
    </source>
</evidence>
<dbReference type="Proteomes" id="UP001432011">
    <property type="component" value="Chromosome"/>
</dbReference>
<keyword evidence="3" id="KW-1185">Reference proteome</keyword>
<feature type="region of interest" description="Disordered" evidence="1">
    <location>
        <begin position="58"/>
        <end position="87"/>
    </location>
</feature>
<organism evidence="2 3">
    <name type="scientific">Microbispora hainanensis</name>
    <dbReference type="NCBI Taxonomy" id="568844"/>
    <lineage>
        <taxon>Bacteria</taxon>
        <taxon>Bacillati</taxon>
        <taxon>Actinomycetota</taxon>
        <taxon>Actinomycetes</taxon>
        <taxon>Streptosporangiales</taxon>
        <taxon>Streptosporangiaceae</taxon>
        <taxon>Microbispora</taxon>
    </lineage>
</organism>
<protein>
    <submittedName>
        <fullName evidence="2">Uncharacterized protein</fullName>
    </submittedName>
</protein>
<evidence type="ECO:0000256" key="1">
    <source>
        <dbReference type="SAM" id="MobiDB-lite"/>
    </source>
</evidence>
<dbReference type="RefSeq" id="WP_328710639.1">
    <property type="nucleotide sequence ID" value="NZ_CP108085.1"/>
</dbReference>
<gene>
    <name evidence="2" type="ORF">OG913_16130</name>
</gene>
<name>A0ABZ1T0M5_9ACTN</name>
<proteinExistence type="predicted"/>
<feature type="compositionally biased region" description="Basic residues" evidence="1">
    <location>
        <begin position="9"/>
        <end position="20"/>
    </location>
</feature>
<dbReference type="EMBL" id="CP108085">
    <property type="protein sequence ID" value="WUP78461.1"/>
    <property type="molecule type" value="Genomic_DNA"/>
</dbReference>
<feature type="region of interest" description="Disordered" evidence="1">
    <location>
        <begin position="1"/>
        <end position="20"/>
    </location>
</feature>
<sequence>MLVRVRAQQVRHPRTKRRRTASMPMPMAVPVLVSMPMAVSVLVLVSVLVSVAMPGGDLSPAHGTHDGAKNPSQHLDKSWGGAVANTPHLPSLRNSFTVLRVTLPGR</sequence>
<reference evidence="2" key="1">
    <citation type="submission" date="2022-10" db="EMBL/GenBank/DDBJ databases">
        <title>The complete genomes of actinobacterial strains from the NBC collection.</title>
        <authorList>
            <person name="Joergensen T.S."/>
            <person name="Alvarez Arevalo M."/>
            <person name="Sterndorff E.B."/>
            <person name="Faurdal D."/>
            <person name="Vuksanovic O."/>
            <person name="Mourched A.-S."/>
            <person name="Charusanti P."/>
            <person name="Shaw S."/>
            <person name="Blin K."/>
            <person name="Weber T."/>
        </authorList>
    </citation>
    <scope>NUCLEOTIDE SEQUENCE</scope>
    <source>
        <strain evidence="2">NBC_00254</strain>
    </source>
</reference>